<evidence type="ECO:0000313" key="2">
    <source>
        <dbReference type="Proteomes" id="UP000196531"/>
    </source>
</evidence>
<organism evidence="1 2">
    <name type="scientific">Halobacteriovorax marinus</name>
    <dbReference type="NCBI Taxonomy" id="97084"/>
    <lineage>
        <taxon>Bacteria</taxon>
        <taxon>Pseudomonadati</taxon>
        <taxon>Bdellovibrionota</taxon>
        <taxon>Bacteriovoracia</taxon>
        <taxon>Bacteriovoracales</taxon>
        <taxon>Halobacteriovoraceae</taxon>
        <taxon>Halobacteriovorax</taxon>
    </lineage>
</organism>
<protein>
    <recommendedName>
        <fullName evidence="3">NlpC/P60 domain-containing protein</fullName>
    </recommendedName>
</protein>
<evidence type="ECO:0000313" key="1">
    <source>
        <dbReference type="EMBL" id="OUR98730.1"/>
    </source>
</evidence>
<sequence>MNRNILIFIFTLGFTFSCKPPEVTQKVHLQKLGQNDKIEGPGEELKEEDWINEMSGLSKDYSTFPSSEDIKNRINSYVTSSDGCPQYYDNTNPNKSMNPAAKGARMLLATMFQSCAAIDNVIGPSTPNLKGVDSARSYGKQKGVSGGKLRRIYSSKSYINSHIVLSKLAKDPNYPAKGCKSMLDKPPVYGYGSRTGVSKSGGVKLFKGGSGVAKTSSPASGIDCSAFISTALGSQGLKVTTAAGPFTSNTTRSFHALTKQKNSCLKKASFEGDETIKAGDMLNVAGSHIVMIDGVGADPLGINKHATAGTCNSINVADFDFTFIHSGALKNSYGPSRVHISTYANGPGTMFNSLRQIALKTCLSKVKGKTGKVSTASLTTNSRFSLIRHQSDKPSCRSKKRVKLEGESCVKQCLEQEGQTT</sequence>
<proteinExistence type="predicted"/>
<dbReference type="Proteomes" id="UP000196531">
    <property type="component" value="Unassembled WGS sequence"/>
</dbReference>
<reference evidence="2" key="1">
    <citation type="journal article" date="2017" name="Proc. Natl. Acad. Sci. U.S.A.">
        <title>Simulation of Deepwater Horizon oil plume reveals substrate specialization within a complex community of hydrocarbon-degraders.</title>
        <authorList>
            <person name="Hu P."/>
            <person name="Dubinsky E.A."/>
            <person name="Probst A.J."/>
            <person name="Wang J."/>
            <person name="Sieber C.M.K."/>
            <person name="Tom L.M."/>
            <person name="Gardinali P."/>
            <person name="Banfield J.F."/>
            <person name="Atlas R.M."/>
            <person name="Andersen G.L."/>
        </authorList>
    </citation>
    <scope>NUCLEOTIDE SEQUENCE [LARGE SCALE GENOMIC DNA]</scope>
</reference>
<comment type="caution">
    <text evidence="1">The sequence shown here is derived from an EMBL/GenBank/DDBJ whole genome shotgun (WGS) entry which is preliminary data.</text>
</comment>
<accession>A0A1Y5FAL2</accession>
<gene>
    <name evidence="1" type="ORF">A9Q84_04775</name>
</gene>
<name>A0A1Y5FAL2_9BACT</name>
<dbReference type="AlphaFoldDB" id="A0A1Y5FAL2"/>
<evidence type="ECO:0008006" key="3">
    <source>
        <dbReference type="Google" id="ProtNLM"/>
    </source>
</evidence>
<dbReference type="PROSITE" id="PS51257">
    <property type="entry name" value="PROKAR_LIPOPROTEIN"/>
    <property type="match status" value="1"/>
</dbReference>
<dbReference type="EMBL" id="MAAO01000004">
    <property type="protein sequence ID" value="OUR98730.1"/>
    <property type="molecule type" value="Genomic_DNA"/>
</dbReference>